<evidence type="ECO:0000313" key="2">
    <source>
        <dbReference type="WBParaSite" id="SMUV_0000632301-mRNA-1"/>
    </source>
</evidence>
<dbReference type="Proteomes" id="UP000046393">
    <property type="component" value="Unplaced"/>
</dbReference>
<reference evidence="2" key="1">
    <citation type="submission" date="2017-02" db="UniProtKB">
        <authorList>
            <consortium name="WormBaseParasite"/>
        </authorList>
    </citation>
    <scope>IDENTIFICATION</scope>
</reference>
<name>A0A0N5ANW9_9BILA</name>
<sequence length="101" mass="11432">MLVYSSYETGSAGSVTENYANNDFRTQSIIDEEENDYFETCSLPNAVLMPHTAASADSNEVFPGTSVSCEYEFRDIQTRKRLQKNWKRSSIVNRTGCGIMR</sequence>
<accession>A0A0N5ANW9</accession>
<proteinExistence type="predicted"/>
<dbReference type="AlphaFoldDB" id="A0A0N5ANW9"/>
<organism evidence="1 2">
    <name type="scientific">Syphacia muris</name>
    <dbReference type="NCBI Taxonomy" id="451379"/>
    <lineage>
        <taxon>Eukaryota</taxon>
        <taxon>Metazoa</taxon>
        <taxon>Ecdysozoa</taxon>
        <taxon>Nematoda</taxon>
        <taxon>Chromadorea</taxon>
        <taxon>Rhabditida</taxon>
        <taxon>Spirurina</taxon>
        <taxon>Oxyuridomorpha</taxon>
        <taxon>Oxyuroidea</taxon>
        <taxon>Oxyuridae</taxon>
        <taxon>Syphacia</taxon>
    </lineage>
</organism>
<protein>
    <submittedName>
        <fullName evidence="2">Uncharacterized protein</fullName>
    </submittedName>
</protein>
<keyword evidence="1" id="KW-1185">Reference proteome</keyword>
<evidence type="ECO:0000313" key="1">
    <source>
        <dbReference type="Proteomes" id="UP000046393"/>
    </source>
</evidence>
<dbReference type="WBParaSite" id="SMUV_0000632301-mRNA-1">
    <property type="protein sequence ID" value="SMUV_0000632301-mRNA-1"/>
    <property type="gene ID" value="SMUV_0000632301"/>
</dbReference>